<feature type="signal peptide" evidence="1">
    <location>
        <begin position="1"/>
        <end position="26"/>
    </location>
</feature>
<organism evidence="2 3">
    <name type="scientific">Toxocara canis</name>
    <name type="common">Canine roundworm</name>
    <dbReference type="NCBI Taxonomy" id="6265"/>
    <lineage>
        <taxon>Eukaryota</taxon>
        <taxon>Metazoa</taxon>
        <taxon>Ecdysozoa</taxon>
        <taxon>Nematoda</taxon>
        <taxon>Chromadorea</taxon>
        <taxon>Rhabditida</taxon>
        <taxon>Spirurina</taxon>
        <taxon>Ascaridomorpha</taxon>
        <taxon>Ascaridoidea</taxon>
        <taxon>Toxocaridae</taxon>
        <taxon>Toxocara</taxon>
    </lineage>
</organism>
<comment type="caution">
    <text evidence="2">The sequence shown here is derived from an EMBL/GenBank/DDBJ whole genome shotgun (WGS) entry which is preliminary data.</text>
</comment>
<dbReference type="Proteomes" id="UP000031036">
    <property type="component" value="Unassembled WGS sequence"/>
</dbReference>
<proteinExistence type="predicted"/>
<keyword evidence="1" id="KW-0732">Signal</keyword>
<dbReference type="AlphaFoldDB" id="A0A0B2W2L0"/>
<reference evidence="2 3" key="1">
    <citation type="submission" date="2014-11" db="EMBL/GenBank/DDBJ databases">
        <title>Genetic blueprint of the zoonotic pathogen Toxocara canis.</title>
        <authorList>
            <person name="Zhu X.-Q."/>
            <person name="Korhonen P.K."/>
            <person name="Cai H."/>
            <person name="Young N.D."/>
            <person name="Nejsum P."/>
            <person name="von Samson-Himmelstjerna G."/>
            <person name="Boag P.R."/>
            <person name="Tan P."/>
            <person name="Li Q."/>
            <person name="Min J."/>
            <person name="Yang Y."/>
            <person name="Wang X."/>
            <person name="Fang X."/>
            <person name="Hall R.S."/>
            <person name="Hofmann A."/>
            <person name="Sternberg P.W."/>
            <person name="Jex A.R."/>
            <person name="Gasser R.B."/>
        </authorList>
    </citation>
    <scope>NUCLEOTIDE SEQUENCE [LARGE SCALE GENOMIC DNA]</scope>
    <source>
        <strain evidence="2">PN_DK_2014</strain>
    </source>
</reference>
<sequence length="65" mass="6936">MAMSSAAFVWGATVVASFSLVLYADAQTIDQYGPQGVGFQQANDYAAIKCVGSPLKLVAPYERFN</sequence>
<evidence type="ECO:0000256" key="1">
    <source>
        <dbReference type="SAM" id="SignalP"/>
    </source>
</evidence>
<evidence type="ECO:0000313" key="3">
    <source>
        <dbReference type="Proteomes" id="UP000031036"/>
    </source>
</evidence>
<protein>
    <submittedName>
        <fullName evidence="2">Uncharacterized protein</fullName>
    </submittedName>
</protein>
<dbReference type="EMBL" id="JPKZ01000333">
    <property type="protein sequence ID" value="KHN87822.1"/>
    <property type="molecule type" value="Genomic_DNA"/>
</dbReference>
<evidence type="ECO:0000313" key="2">
    <source>
        <dbReference type="EMBL" id="KHN87822.1"/>
    </source>
</evidence>
<feature type="chain" id="PRO_5002095733" evidence="1">
    <location>
        <begin position="27"/>
        <end position="65"/>
    </location>
</feature>
<accession>A0A0B2W2L0</accession>
<name>A0A0B2W2L0_TOXCA</name>
<keyword evidence="3" id="KW-1185">Reference proteome</keyword>
<gene>
    <name evidence="2" type="ORF">Tcan_14979</name>
</gene>